<dbReference type="KEGG" id="mfo:Metfor_1232"/>
<dbReference type="Gene3D" id="3.30.70.20">
    <property type="match status" value="1"/>
</dbReference>
<feature type="domain" description="4Fe-4S ferredoxin-type" evidence="5">
    <location>
        <begin position="198"/>
        <end position="227"/>
    </location>
</feature>
<feature type="domain" description="4Fe-4S ferredoxin-type" evidence="5">
    <location>
        <begin position="228"/>
        <end position="256"/>
    </location>
</feature>
<dbReference type="PANTHER" id="PTHR24960:SF79">
    <property type="entry name" value="PHOTOSYSTEM I IRON-SULFUR CENTER"/>
    <property type="match status" value="1"/>
</dbReference>
<evidence type="ECO:0000256" key="3">
    <source>
        <dbReference type="ARBA" id="ARBA00023004"/>
    </source>
</evidence>
<dbReference type="SUPFAM" id="SSF54862">
    <property type="entry name" value="4Fe-4S ferredoxins"/>
    <property type="match status" value="1"/>
</dbReference>
<dbReference type="Proteomes" id="UP000010824">
    <property type="component" value="Chromosome"/>
</dbReference>
<dbReference type="CDD" id="cd04410">
    <property type="entry name" value="DMSOR_beta-like"/>
    <property type="match status" value="1"/>
</dbReference>
<dbReference type="InterPro" id="IPR017900">
    <property type="entry name" value="4Fe4S_Fe_S_CS"/>
</dbReference>
<keyword evidence="4" id="KW-0411">Iron-sulfur</keyword>
<keyword evidence="1" id="KW-0004">4Fe-4S</keyword>
<dbReference type="EMBL" id="CP003167">
    <property type="protein sequence ID" value="AGB02275.1"/>
    <property type="molecule type" value="Genomic_DNA"/>
</dbReference>
<dbReference type="STRING" id="593750.Metfor_1232"/>
<dbReference type="InterPro" id="IPR050157">
    <property type="entry name" value="PSI_iron-sulfur_center"/>
</dbReference>
<dbReference type="PROSITE" id="PS51379">
    <property type="entry name" value="4FE4S_FER_2"/>
    <property type="match status" value="2"/>
</dbReference>
<dbReference type="InParanoid" id="L0HE47"/>
<dbReference type="OrthoDB" id="5583at2157"/>
<dbReference type="GO" id="GO:0016491">
    <property type="term" value="F:oxidoreductase activity"/>
    <property type="evidence" value="ECO:0007669"/>
    <property type="project" value="UniProtKB-ARBA"/>
</dbReference>
<dbReference type="Pfam" id="PF04015">
    <property type="entry name" value="DUF362"/>
    <property type="match status" value="1"/>
</dbReference>
<dbReference type="PANTHER" id="PTHR24960">
    <property type="entry name" value="PHOTOSYSTEM I IRON-SULFUR CENTER-RELATED"/>
    <property type="match status" value="1"/>
</dbReference>
<evidence type="ECO:0000256" key="1">
    <source>
        <dbReference type="ARBA" id="ARBA00022485"/>
    </source>
</evidence>
<evidence type="ECO:0000313" key="6">
    <source>
        <dbReference type="EMBL" id="AGB02275.1"/>
    </source>
</evidence>
<accession>L0HE47</accession>
<keyword evidence="3" id="KW-0408">Iron</keyword>
<evidence type="ECO:0000313" key="7">
    <source>
        <dbReference type="Proteomes" id="UP000010824"/>
    </source>
</evidence>
<dbReference type="InterPro" id="IPR017896">
    <property type="entry name" value="4Fe4S_Fe-S-bd"/>
</dbReference>
<gene>
    <name evidence="6" type="ordered locus">Metfor_1232</name>
</gene>
<evidence type="ECO:0000256" key="4">
    <source>
        <dbReference type="ARBA" id="ARBA00023014"/>
    </source>
</evidence>
<dbReference type="InterPro" id="IPR007160">
    <property type="entry name" value="DUF362"/>
</dbReference>
<keyword evidence="7" id="KW-1185">Reference proteome</keyword>
<name>L0HE47_METFS</name>
<protein>
    <submittedName>
        <fullName evidence="6">Putative Fe-S center protein</fullName>
    </submittedName>
</protein>
<reference evidence="6 7" key="2">
    <citation type="journal article" date="2014" name="Genome Announc.">
        <title>Complete Genome Sequence of Methanoregula formicica SMSPT, a Mesophilic Hydrogenotrophic Methanogen Isolated from a Methanogenic Upflow Anaerobic Sludge Blanket Reactor.</title>
        <authorList>
            <person name="Yamamoto K."/>
            <person name="Tamaki H."/>
            <person name="Cadillo-Quiroz H."/>
            <person name="Imachi H."/>
            <person name="Kyrpides N."/>
            <person name="Woyke T."/>
            <person name="Goodwin L."/>
            <person name="Zinder S.H."/>
            <person name="Kamagata Y."/>
            <person name="Liu W.T."/>
        </authorList>
    </citation>
    <scope>NUCLEOTIDE SEQUENCE [LARGE SCALE GENOMIC DNA]</scope>
    <source>
        <strain evidence="7">DSM 22288 / NBRC 105244 / SMSP</strain>
    </source>
</reference>
<sequence precursor="true">MGVNTPRRGVFVVKSPVYFASLRAFSDKEATTEKVRRLFDVAGFSDLIAPQDKTAIKLHFGEVGSDGFISPVYVRQVVEKVRECKGLPFLTDTNTLYLGARSNAVEHIGTAILHGFDYAVAGAPVIIADGLNGKNIHKVNIGKKHFNDVSIAGDIAAADSMIVLSHFKGHIVSGFGGAIKNMAMGCAPPEGKRAQHNARPFTIPEKCTGCASCMKVCPKDAITVKKKKSVIDHELCIGCFECMHACPEHAIDIDWETEIPQFMERMVEYACGAMKGKEKKVGFMNFLIRITPDCDCFPFSDAPIVPDIGILASKDPVAIDAASFDLVNQQQGYRDSLLTTHHHPGEDKFTGVHVQTDGYRQVRYGEEIGMGRRKYELIRI</sequence>
<keyword evidence="2" id="KW-0479">Metal-binding</keyword>
<dbReference type="AlphaFoldDB" id="L0HE47"/>
<dbReference type="GO" id="GO:0051539">
    <property type="term" value="F:4 iron, 4 sulfur cluster binding"/>
    <property type="evidence" value="ECO:0007669"/>
    <property type="project" value="UniProtKB-KW"/>
</dbReference>
<dbReference type="HOGENOM" id="CLU_046240_0_0_2"/>
<dbReference type="GeneID" id="14310545"/>
<proteinExistence type="predicted"/>
<evidence type="ECO:0000256" key="2">
    <source>
        <dbReference type="ARBA" id="ARBA00022723"/>
    </source>
</evidence>
<organism evidence="6 7">
    <name type="scientific">Methanoregula formicica (strain DSM 22288 / NBRC 105244 / SMSP)</name>
    <dbReference type="NCBI Taxonomy" id="593750"/>
    <lineage>
        <taxon>Archaea</taxon>
        <taxon>Methanobacteriati</taxon>
        <taxon>Methanobacteriota</taxon>
        <taxon>Stenosarchaea group</taxon>
        <taxon>Methanomicrobia</taxon>
        <taxon>Methanomicrobiales</taxon>
        <taxon>Methanoregulaceae</taxon>
        <taxon>Methanoregula</taxon>
    </lineage>
</organism>
<dbReference type="PROSITE" id="PS00198">
    <property type="entry name" value="4FE4S_FER_1"/>
    <property type="match status" value="2"/>
</dbReference>
<dbReference type="Pfam" id="PF12838">
    <property type="entry name" value="Fer4_7"/>
    <property type="match status" value="1"/>
</dbReference>
<dbReference type="eggNOG" id="arCOG02448">
    <property type="taxonomic scope" value="Archaea"/>
</dbReference>
<reference evidence="7" key="1">
    <citation type="submission" date="2011-12" db="EMBL/GenBank/DDBJ databases">
        <title>Complete sequence of Methanoregula formicicum SMSP.</title>
        <authorList>
            <person name="Lucas S."/>
            <person name="Han J."/>
            <person name="Lapidus A."/>
            <person name="Cheng J.-F."/>
            <person name="Goodwin L."/>
            <person name="Pitluck S."/>
            <person name="Peters L."/>
            <person name="Ovchinnikova G."/>
            <person name="Teshima H."/>
            <person name="Detter J.C."/>
            <person name="Han C."/>
            <person name="Tapia R."/>
            <person name="Land M."/>
            <person name="Hauser L."/>
            <person name="Kyrpides N."/>
            <person name="Ivanova N."/>
            <person name="Pagani I."/>
            <person name="Imachi H."/>
            <person name="Tamaki H."/>
            <person name="Sekiguchi Y."/>
            <person name="Kamagata Y."/>
            <person name="Cadillo-Quiroz H."/>
            <person name="Zinder S."/>
            <person name="Liu W.-T."/>
            <person name="Woyke T."/>
        </authorList>
    </citation>
    <scope>NUCLEOTIDE SEQUENCE [LARGE SCALE GENOMIC DNA]</scope>
    <source>
        <strain evidence="7">DSM 22288 / NBRC 105244 / SMSP</strain>
    </source>
</reference>
<dbReference type="RefSeq" id="WP_015285238.1">
    <property type="nucleotide sequence ID" value="NC_019943.1"/>
</dbReference>
<dbReference type="GO" id="GO:0046872">
    <property type="term" value="F:metal ion binding"/>
    <property type="evidence" value="ECO:0007669"/>
    <property type="project" value="UniProtKB-KW"/>
</dbReference>
<evidence type="ECO:0000259" key="5">
    <source>
        <dbReference type="PROSITE" id="PS51379"/>
    </source>
</evidence>